<evidence type="ECO:0000256" key="3">
    <source>
        <dbReference type="ARBA" id="ARBA00022692"/>
    </source>
</evidence>
<feature type="transmembrane region" description="Helical" evidence="6">
    <location>
        <begin position="525"/>
        <end position="547"/>
    </location>
</feature>
<evidence type="ECO:0000313" key="9">
    <source>
        <dbReference type="Proteomes" id="UP000275256"/>
    </source>
</evidence>
<feature type="transmembrane region" description="Helical" evidence="6">
    <location>
        <begin position="208"/>
        <end position="228"/>
    </location>
</feature>
<comment type="caution">
    <text evidence="8">The sequence shown here is derived from an EMBL/GenBank/DDBJ whole genome shotgun (WGS) entry which is preliminary data.</text>
</comment>
<keyword evidence="3 6" id="KW-0812">Transmembrane</keyword>
<keyword evidence="4 6" id="KW-1133">Transmembrane helix</keyword>
<feature type="transmembrane region" description="Helical" evidence="6">
    <location>
        <begin position="273"/>
        <end position="301"/>
    </location>
</feature>
<dbReference type="GO" id="GO:0022857">
    <property type="term" value="F:transmembrane transporter activity"/>
    <property type="evidence" value="ECO:0007669"/>
    <property type="project" value="InterPro"/>
</dbReference>
<dbReference type="GO" id="GO:0005886">
    <property type="term" value="C:plasma membrane"/>
    <property type="evidence" value="ECO:0007669"/>
    <property type="project" value="UniProtKB-SubCell"/>
</dbReference>
<dbReference type="InterPro" id="IPR001036">
    <property type="entry name" value="Acrflvin-R"/>
</dbReference>
<proteinExistence type="predicted"/>
<feature type="transmembrane region" description="Helical" evidence="6">
    <location>
        <begin position="596"/>
        <end position="617"/>
    </location>
</feature>
<sequence>MSAQLYALGRWCHRNSWKVIGLWLALLAVTGTTGALVMGDFNDEFRIPGSSSQEALDRLRMTFPEGAALSATAIIIAPEGTDINTLQTAVEAHLDDFTKLGTVESVTSPWNKLVNGLINDADTAAIAQLTLDVDGAPTTEQLKDITDAADRLQAELPAGSQVHMGGEAYNIELPALSIVEGLGLIVALVVLFMVLGSLVAAGLPILTALIGVGVAMALMLIITSFASINSTTPLLAVMLGLAVGIDYALFILSRHRDQLRDGMEAEESTGRAVGTAGSAVIFAGLTVFIALLGLGVAGIPFLTVMGVFAALTVAFAVVIAITLLPALMGLLGERMRPRVRKPRKVVEGQEPRAPKQKGRAFSWWVGVTTKHPIITIVVVVLGLGGLSVPTMDLQLSLPNSGQHEVGAQDRTAYDLVDKYFGPGFNGPLIITADIIGSTDPLGLMSSLKADIEKVDGVASVPLATPNQNADTGLIQIIPTTGADDPATADLVQRLRDKTVEWEDRYGVETAVTGFTAVQIDVTDKLAGALLPFGLLVVGLSLILLTAVFRSVAVPIKATLGYLFSVGAAFGTTALVFNDGFMRQLINLDEPMPVISFLPILVMGILFGLAMDYEVFLVSRMREEYVHGKSAIDAIRDGFVASGPVVVAAAVIMFSVFAFFVPEGAGPIKQIAFALAVGVAVDAFLVRMTLVPAVMALLGDKAWWLPKWLDKLLPTFDVEGEVLTQKLAMANWPGTDDIVHAEGLAVDGIVNPIDLSVPAGAVVGIVGPLGPRTGAAMALTGRLETTSGRARVVGELLPESASTVRRRTTHLDLALVRDTVQALRSIIPRTGEAIVVDSVDAVGSAAERDALAQLVSLARTERSFALFLCATSAAHLEDFHPDGVMTVAETHLQESAV</sequence>
<dbReference type="InterPro" id="IPR000731">
    <property type="entry name" value="SSD"/>
</dbReference>
<dbReference type="PANTHER" id="PTHR33406:SF13">
    <property type="entry name" value="MEMBRANE PROTEIN YDFJ"/>
    <property type="match status" value="1"/>
</dbReference>
<accession>A0A3M0GAT7</accession>
<feature type="transmembrane region" description="Helical" evidence="6">
    <location>
        <begin position="234"/>
        <end position="252"/>
    </location>
</feature>
<dbReference type="Gene3D" id="1.20.1640.10">
    <property type="entry name" value="Multidrug efflux transporter AcrB transmembrane domain"/>
    <property type="match status" value="2"/>
</dbReference>
<dbReference type="Pfam" id="PF03176">
    <property type="entry name" value="MMPL"/>
    <property type="match status" value="2"/>
</dbReference>
<evidence type="ECO:0000256" key="2">
    <source>
        <dbReference type="ARBA" id="ARBA00022475"/>
    </source>
</evidence>
<keyword evidence="9" id="KW-1185">Reference proteome</keyword>
<gene>
    <name evidence="8" type="ORF">EAX62_01810</name>
</gene>
<dbReference type="SUPFAM" id="SSF82866">
    <property type="entry name" value="Multidrug efflux transporter AcrB transmembrane domain"/>
    <property type="match status" value="2"/>
</dbReference>
<name>A0A3M0GAT7_9ACTN</name>
<evidence type="ECO:0000256" key="6">
    <source>
        <dbReference type="SAM" id="Phobius"/>
    </source>
</evidence>
<evidence type="ECO:0000256" key="4">
    <source>
        <dbReference type="ARBA" id="ARBA00022989"/>
    </source>
</evidence>
<feature type="transmembrane region" description="Helical" evidence="6">
    <location>
        <begin position="307"/>
        <end position="331"/>
    </location>
</feature>
<dbReference type="InterPro" id="IPR004869">
    <property type="entry name" value="MMPL_dom"/>
</dbReference>
<protein>
    <submittedName>
        <fullName evidence="8">MMPL family transporter</fullName>
    </submittedName>
</protein>
<dbReference type="PANTHER" id="PTHR33406">
    <property type="entry name" value="MEMBRANE PROTEIN MJ1562-RELATED"/>
    <property type="match status" value="1"/>
</dbReference>
<feature type="transmembrane region" description="Helical" evidence="6">
    <location>
        <begin position="672"/>
        <end position="697"/>
    </location>
</feature>
<comment type="subcellular location">
    <subcellularLocation>
        <location evidence="1">Cell membrane</location>
        <topology evidence="1">Multi-pass membrane protein</topology>
    </subcellularLocation>
</comment>
<keyword evidence="5 6" id="KW-0472">Membrane</keyword>
<evidence type="ECO:0000256" key="1">
    <source>
        <dbReference type="ARBA" id="ARBA00004651"/>
    </source>
</evidence>
<evidence type="ECO:0000313" key="8">
    <source>
        <dbReference type="EMBL" id="RMB61417.1"/>
    </source>
</evidence>
<feature type="transmembrane region" description="Helical" evidence="6">
    <location>
        <begin position="559"/>
        <end position="576"/>
    </location>
</feature>
<organism evidence="8 9">
    <name type="scientific">Tessaracoccus antarcticus</name>
    <dbReference type="NCBI Taxonomy" id="2479848"/>
    <lineage>
        <taxon>Bacteria</taxon>
        <taxon>Bacillati</taxon>
        <taxon>Actinomycetota</taxon>
        <taxon>Actinomycetes</taxon>
        <taxon>Propionibacteriales</taxon>
        <taxon>Propionibacteriaceae</taxon>
        <taxon>Tessaracoccus</taxon>
    </lineage>
</organism>
<reference evidence="8 9" key="1">
    <citation type="submission" date="2018-10" db="EMBL/GenBank/DDBJ databases">
        <title>Tessaracoccus antarcticuss sp. nov., isolated from sediment.</title>
        <authorList>
            <person name="Zhou L.Y."/>
            <person name="Du Z.J."/>
        </authorList>
    </citation>
    <scope>NUCLEOTIDE SEQUENCE [LARGE SCALE GENOMIC DNA]</scope>
    <source>
        <strain evidence="8 9">JDX10</strain>
    </source>
</reference>
<dbReference type="InterPro" id="IPR050545">
    <property type="entry name" value="Mycobact_MmpL"/>
</dbReference>
<dbReference type="PROSITE" id="PS50156">
    <property type="entry name" value="SSD"/>
    <property type="match status" value="1"/>
</dbReference>
<dbReference type="EMBL" id="REFW01000001">
    <property type="protein sequence ID" value="RMB61417.1"/>
    <property type="molecule type" value="Genomic_DNA"/>
</dbReference>
<feature type="domain" description="SSD" evidence="7">
    <location>
        <begin position="205"/>
        <end position="330"/>
    </location>
</feature>
<dbReference type="AlphaFoldDB" id="A0A3M0GAT7"/>
<dbReference type="OrthoDB" id="7051771at2"/>
<feature type="transmembrane region" description="Helical" evidence="6">
    <location>
        <begin position="361"/>
        <end position="386"/>
    </location>
</feature>
<dbReference type="RefSeq" id="WP_121900943.1">
    <property type="nucleotide sequence ID" value="NZ_REFW01000001.1"/>
</dbReference>
<evidence type="ECO:0000256" key="5">
    <source>
        <dbReference type="ARBA" id="ARBA00023136"/>
    </source>
</evidence>
<dbReference type="PRINTS" id="PR00702">
    <property type="entry name" value="ACRIFLAVINRP"/>
</dbReference>
<feature type="transmembrane region" description="Helical" evidence="6">
    <location>
        <begin position="181"/>
        <end position="201"/>
    </location>
</feature>
<dbReference type="Proteomes" id="UP000275256">
    <property type="component" value="Unassembled WGS sequence"/>
</dbReference>
<keyword evidence="2" id="KW-1003">Cell membrane</keyword>
<evidence type="ECO:0000259" key="7">
    <source>
        <dbReference type="PROSITE" id="PS50156"/>
    </source>
</evidence>
<feature type="transmembrane region" description="Helical" evidence="6">
    <location>
        <begin position="638"/>
        <end position="660"/>
    </location>
</feature>